<dbReference type="PANTHER" id="PTHR20905:SF28">
    <property type="entry name" value="GH28833P-RELATED"/>
    <property type="match status" value="1"/>
</dbReference>
<proteinExistence type="predicted"/>
<dbReference type="InParanoid" id="A0A482X8U1"/>
<dbReference type="AlphaFoldDB" id="A0A482X8U1"/>
<dbReference type="InterPro" id="IPR000182">
    <property type="entry name" value="GNAT_dom"/>
</dbReference>
<dbReference type="OrthoDB" id="8191594at2759"/>
<dbReference type="Gene3D" id="3.40.630.30">
    <property type="match status" value="1"/>
</dbReference>
<gene>
    <name evidence="2" type="ORF">LSTR_LSTR004312</name>
</gene>
<dbReference type="PANTHER" id="PTHR20905">
    <property type="entry name" value="N-ACETYLTRANSFERASE-RELATED"/>
    <property type="match status" value="1"/>
</dbReference>
<accession>A0A482X8U1</accession>
<reference evidence="2 3" key="1">
    <citation type="journal article" date="2017" name="Gigascience">
        <title>Genome sequence of the small brown planthopper, Laodelphax striatellus.</title>
        <authorList>
            <person name="Zhu J."/>
            <person name="Jiang F."/>
            <person name="Wang X."/>
            <person name="Yang P."/>
            <person name="Bao Y."/>
            <person name="Zhao W."/>
            <person name="Wang W."/>
            <person name="Lu H."/>
            <person name="Wang Q."/>
            <person name="Cui N."/>
            <person name="Li J."/>
            <person name="Chen X."/>
            <person name="Luo L."/>
            <person name="Yu J."/>
            <person name="Kang L."/>
            <person name="Cui F."/>
        </authorList>
    </citation>
    <scope>NUCLEOTIDE SEQUENCE [LARGE SCALE GENOMIC DNA]</scope>
    <source>
        <strain evidence="2">Lst14</strain>
    </source>
</reference>
<feature type="domain" description="N-acetyltransferase" evidence="1">
    <location>
        <begin position="136"/>
        <end position="172"/>
    </location>
</feature>
<dbReference type="InterPro" id="IPR016181">
    <property type="entry name" value="Acyl_CoA_acyltransferase"/>
</dbReference>
<dbReference type="Proteomes" id="UP000291343">
    <property type="component" value="Unassembled WGS sequence"/>
</dbReference>
<dbReference type="GO" id="GO:0008080">
    <property type="term" value="F:N-acetyltransferase activity"/>
    <property type="evidence" value="ECO:0007669"/>
    <property type="project" value="TreeGrafter"/>
</dbReference>
<dbReference type="EMBL" id="QKKF02015335">
    <property type="protein sequence ID" value="RZF42163.1"/>
    <property type="molecule type" value="Genomic_DNA"/>
</dbReference>
<comment type="caution">
    <text evidence="2">The sequence shown here is derived from an EMBL/GenBank/DDBJ whole genome shotgun (WGS) entry which is preliminary data.</text>
</comment>
<evidence type="ECO:0000313" key="2">
    <source>
        <dbReference type="EMBL" id="RZF42163.1"/>
    </source>
</evidence>
<keyword evidence="3" id="KW-1185">Reference proteome</keyword>
<protein>
    <recommendedName>
        <fullName evidence="1">N-acetyltransferase domain-containing protein</fullName>
    </recommendedName>
</protein>
<organism evidence="2 3">
    <name type="scientific">Laodelphax striatellus</name>
    <name type="common">Small brown planthopper</name>
    <name type="synonym">Delphax striatella</name>
    <dbReference type="NCBI Taxonomy" id="195883"/>
    <lineage>
        <taxon>Eukaryota</taxon>
        <taxon>Metazoa</taxon>
        <taxon>Ecdysozoa</taxon>
        <taxon>Arthropoda</taxon>
        <taxon>Hexapoda</taxon>
        <taxon>Insecta</taxon>
        <taxon>Pterygota</taxon>
        <taxon>Neoptera</taxon>
        <taxon>Paraneoptera</taxon>
        <taxon>Hemiptera</taxon>
        <taxon>Auchenorrhyncha</taxon>
        <taxon>Fulgoroidea</taxon>
        <taxon>Delphacidae</taxon>
        <taxon>Criomorphinae</taxon>
        <taxon>Laodelphax</taxon>
    </lineage>
</organism>
<evidence type="ECO:0000313" key="3">
    <source>
        <dbReference type="Proteomes" id="UP000291343"/>
    </source>
</evidence>
<name>A0A482X8U1_LAOST</name>
<dbReference type="Pfam" id="PF00583">
    <property type="entry name" value="Acetyltransf_1"/>
    <property type="match status" value="1"/>
</dbReference>
<sequence length="234" mass="26289">MSQSQPQEVKNSITVKKLTPEYLDQALQTLSEGFFPYESVSLGCSVNSNPGACRELEKLAAITAEDKVSFIAIESSTNKVVGSLFNKIQKKSDGDGPSFFEDFRNNYCKESNSKGLIDFMIEMDSFIDIFSKFQVDQVLELMFVSVNPDFRRRGIASLLIKSSLDVIRQENSAIKLASSLATSSFTYKILKKLQFEAVLRKEFDDFSFNSEPYSSKVDCTVHNTGLVLFVKKIQ</sequence>
<dbReference type="SUPFAM" id="SSF55729">
    <property type="entry name" value="Acyl-CoA N-acyltransferases (Nat)"/>
    <property type="match status" value="1"/>
</dbReference>
<evidence type="ECO:0000259" key="1">
    <source>
        <dbReference type="Pfam" id="PF00583"/>
    </source>
</evidence>
<dbReference type="SMR" id="A0A482X8U1"/>
<dbReference type="CDD" id="cd04301">
    <property type="entry name" value="NAT_SF"/>
    <property type="match status" value="1"/>
</dbReference>